<dbReference type="GO" id="GO:0055085">
    <property type="term" value="P:transmembrane transport"/>
    <property type="evidence" value="ECO:0007669"/>
    <property type="project" value="UniProtKB-ARBA"/>
</dbReference>
<evidence type="ECO:0000259" key="5">
    <source>
        <dbReference type="PROSITE" id="PS50893"/>
    </source>
</evidence>
<name>A0A6L8USP3_9BACL</name>
<dbReference type="GO" id="GO:0016887">
    <property type="term" value="F:ATP hydrolysis activity"/>
    <property type="evidence" value="ECO:0007669"/>
    <property type="project" value="InterPro"/>
</dbReference>
<organism evidence="6 7">
    <name type="scientific">Paenibacillus silvestris</name>
    <dbReference type="NCBI Taxonomy" id="2606219"/>
    <lineage>
        <taxon>Bacteria</taxon>
        <taxon>Bacillati</taxon>
        <taxon>Bacillota</taxon>
        <taxon>Bacilli</taxon>
        <taxon>Bacillales</taxon>
        <taxon>Paenibacillaceae</taxon>
        <taxon>Paenibacillus</taxon>
    </lineage>
</organism>
<evidence type="ECO:0000256" key="3">
    <source>
        <dbReference type="ARBA" id="ARBA00022741"/>
    </source>
</evidence>
<dbReference type="FunFam" id="3.40.50.300:FF:000016">
    <property type="entry name" value="Oligopeptide ABC transporter ATP-binding component"/>
    <property type="match status" value="1"/>
</dbReference>
<dbReference type="Pfam" id="PF00005">
    <property type="entry name" value="ABC_tran"/>
    <property type="match status" value="1"/>
</dbReference>
<dbReference type="PROSITE" id="PS50893">
    <property type="entry name" value="ABC_TRANSPORTER_2"/>
    <property type="match status" value="1"/>
</dbReference>
<sequence length="328" mass="36568">MNDKEALVEVKNLKKHFPVNKGMLSHKTVGTVKAVDDVSFTIYKGETLGLIGESGCGKSTLSRMLIGLMDATDGQILFKGQQVGTKGSQSFRKEAQMIFQDPYSSLDPRMTIRRIIEEPLRIHTKYNAKQKRELVLPLLEKVSIPEDALGKYPHEFSGGQRQRIGIARALVLGPEFVICDEPVSALDMSVQAQILNLFKQMQKEFHLTYLFVSHDMSVVKHISDRIMVMYLGKVVELASKHEFFSNTLHPYSIALMNAIPIPNPESVRSKTLLEGELPSPINPPAGCPFQSRCPHVKPECSIEMPSLNEVEPGHFVACHLFAGKEGVQ</sequence>
<dbReference type="GO" id="GO:0015833">
    <property type="term" value="P:peptide transport"/>
    <property type="evidence" value="ECO:0007669"/>
    <property type="project" value="InterPro"/>
</dbReference>
<feature type="domain" description="ABC transporter" evidence="5">
    <location>
        <begin position="8"/>
        <end position="256"/>
    </location>
</feature>
<comment type="caution">
    <text evidence="6">The sequence shown here is derived from an EMBL/GenBank/DDBJ whole genome shotgun (WGS) entry which is preliminary data.</text>
</comment>
<gene>
    <name evidence="6" type="ORF">GQF01_03115</name>
</gene>
<dbReference type="PANTHER" id="PTHR43776">
    <property type="entry name" value="TRANSPORT ATP-BINDING PROTEIN"/>
    <property type="match status" value="1"/>
</dbReference>
<dbReference type="GO" id="GO:0005524">
    <property type="term" value="F:ATP binding"/>
    <property type="evidence" value="ECO:0007669"/>
    <property type="project" value="UniProtKB-KW"/>
</dbReference>
<dbReference type="InterPro" id="IPR027417">
    <property type="entry name" value="P-loop_NTPase"/>
</dbReference>
<dbReference type="SUPFAM" id="SSF52540">
    <property type="entry name" value="P-loop containing nucleoside triphosphate hydrolases"/>
    <property type="match status" value="1"/>
</dbReference>
<keyword evidence="4 6" id="KW-0067">ATP-binding</keyword>
<dbReference type="Pfam" id="PF08352">
    <property type="entry name" value="oligo_HPY"/>
    <property type="match status" value="1"/>
</dbReference>
<dbReference type="Proteomes" id="UP000481087">
    <property type="component" value="Unassembled WGS sequence"/>
</dbReference>
<keyword evidence="3" id="KW-0547">Nucleotide-binding</keyword>
<proteinExistence type="inferred from homology"/>
<keyword evidence="2" id="KW-0813">Transport</keyword>
<dbReference type="CDD" id="cd03257">
    <property type="entry name" value="ABC_NikE_OppD_transporters"/>
    <property type="match status" value="1"/>
</dbReference>
<dbReference type="PROSITE" id="PS00211">
    <property type="entry name" value="ABC_TRANSPORTER_1"/>
    <property type="match status" value="1"/>
</dbReference>
<evidence type="ECO:0000256" key="1">
    <source>
        <dbReference type="ARBA" id="ARBA00005417"/>
    </source>
</evidence>
<dbReference type="InterPro" id="IPR003593">
    <property type="entry name" value="AAA+_ATPase"/>
</dbReference>
<comment type="similarity">
    <text evidence="1">Belongs to the ABC transporter superfamily.</text>
</comment>
<dbReference type="InterPro" id="IPR017871">
    <property type="entry name" value="ABC_transporter-like_CS"/>
</dbReference>
<dbReference type="InterPro" id="IPR050319">
    <property type="entry name" value="ABC_transp_ATP-bind"/>
</dbReference>
<dbReference type="InterPro" id="IPR013563">
    <property type="entry name" value="Oligopep_ABC_C"/>
</dbReference>
<dbReference type="SMART" id="SM00382">
    <property type="entry name" value="AAA"/>
    <property type="match status" value="1"/>
</dbReference>
<evidence type="ECO:0000313" key="7">
    <source>
        <dbReference type="Proteomes" id="UP000481087"/>
    </source>
</evidence>
<evidence type="ECO:0000313" key="6">
    <source>
        <dbReference type="EMBL" id="MZQ81125.1"/>
    </source>
</evidence>
<dbReference type="EMBL" id="WTUZ01000007">
    <property type="protein sequence ID" value="MZQ81125.1"/>
    <property type="molecule type" value="Genomic_DNA"/>
</dbReference>
<evidence type="ECO:0000256" key="2">
    <source>
        <dbReference type="ARBA" id="ARBA00022448"/>
    </source>
</evidence>
<keyword evidence="7" id="KW-1185">Reference proteome</keyword>
<dbReference type="AlphaFoldDB" id="A0A6L8USP3"/>
<protein>
    <submittedName>
        <fullName evidence="6">ATP-binding cassette domain-containing protein</fullName>
    </submittedName>
</protein>
<dbReference type="InterPro" id="IPR003439">
    <property type="entry name" value="ABC_transporter-like_ATP-bd"/>
</dbReference>
<dbReference type="Gene3D" id="3.40.50.300">
    <property type="entry name" value="P-loop containing nucleotide triphosphate hydrolases"/>
    <property type="match status" value="1"/>
</dbReference>
<accession>A0A6L8USP3</accession>
<dbReference type="RefSeq" id="WP_161405433.1">
    <property type="nucleotide sequence ID" value="NZ_WTUZ01000007.1"/>
</dbReference>
<dbReference type="NCBIfam" id="TIGR01727">
    <property type="entry name" value="oligo_HPY"/>
    <property type="match status" value="1"/>
</dbReference>
<reference evidence="6 7" key="1">
    <citation type="submission" date="2019-12" db="EMBL/GenBank/DDBJ databases">
        <title>Paenibacillus sp. nov. sp. isolated from soil.</title>
        <authorList>
            <person name="Kim J."/>
            <person name="Jeong S.E."/>
            <person name="Jung H.S."/>
            <person name="Jeon C.O."/>
        </authorList>
    </citation>
    <scope>NUCLEOTIDE SEQUENCE [LARGE SCALE GENOMIC DNA]</scope>
    <source>
        <strain evidence="6 7">5J-6</strain>
    </source>
</reference>
<evidence type="ECO:0000256" key="4">
    <source>
        <dbReference type="ARBA" id="ARBA00022840"/>
    </source>
</evidence>